<name>A0AAD9NJM9_RIDPI</name>
<dbReference type="Proteomes" id="UP001209878">
    <property type="component" value="Unassembled WGS sequence"/>
</dbReference>
<dbReference type="AlphaFoldDB" id="A0AAD9NJM9"/>
<reference evidence="1" key="1">
    <citation type="journal article" date="2023" name="Mol. Biol. Evol.">
        <title>Third-Generation Sequencing Reveals the Adaptive Role of the Epigenome in Three Deep-Sea Polychaetes.</title>
        <authorList>
            <person name="Perez M."/>
            <person name="Aroh O."/>
            <person name="Sun Y."/>
            <person name="Lan Y."/>
            <person name="Juniper S.K."/>
            <person name="Young C.R."/>
            <person name="Angers B."/>
            <person name="Qian P.Y."/>
        </authorList>
    </citation>
    <scope>NUCLEOTIDE SEQUENCE</scope>
    <source>
        <strain evidence="1">R07B-5</strain>
    </source>
</reference>
<evidence type="ECO:0000313" key="1">
    <source>
        <dbReference type="EMBL" id="KAK2170993.1"/>
    </source>
</evidence>
<gene>
    <name evidence="1" type="ORF">NP493_1119g00039</name>
</gene>
<dbReference type="EMBL" id="JAODUO010001117">
    <property type="protein sequence ID" value="KAK2170993.1"/>
    <property type="molecule type" value="Genomic_DNA"/>
</dbReference>
<comment type="caution">
    <text evidence="1">The sequence shown here is derived from an EMBL/GenBank/DDBJ whole genome shotgun (WGS) entry which is preliminary data.</text>
</comment>
<accession>A0AAD9NJM9</accession>
<sequence length="115" mass="13070">MPGASSATLHVIFRVTRTVTAMHKHINTHIHLYNNDSVVDCLHYAQSGYDNTCTAINKQARRCTIKHLQDKRPFRWDVNYLNSFYLHSQFLYIILGRSPGVVLGGGFETRGATHP</sequence>
<organism evidence="1 2">
    <name type="scientific">Ridgeia piscesae</name>
    <name type="common">Tubeworm</name>
    <dbReference type="NCBI Taxonomy" id="27915"/>
    <lineage>
        <taxon>Eukaryota</taxon>
        <taxon>Metazoa</taxon>
        <taxon>Spiralia</taxon>
        <taxon>Lophotrochozoa</taxon>
        <taxon>Annelida</taxon>
        <taxon>Polychaeta</taxon>
        <taxon>Sedentaria</taxon>
        <taxon>Canalipalpata</taxon>
        <taxon>Sabellida</taxon>
        <taxon>Siboglinidae</taxon>
        <taxon>Ridgeia</taxon>
    </lineage>
</organism>
<protein>
    <submittedName>
        <fullName evidence="1">Uncharacterized protein</fullName>
    </submittedName>
</protein>
<keyword evidence="2" id="KW-1185">Reference proteome</keyword>
<proteinExistence type="predicted"/>
<evidence type="ECO:0000313" key="2">
    <source>
        <dbReference type="Proteomes" id="UP001209878"/>
    </source>
</evidence>